<evidence type="ECO:0000313" key="2">
    <source>
        <dbReference type="Proteomes" id="UP000002669"/>
    </source>
</evidence>
<dbReference type="HOGENOM" id="CLU_1073524_0_0_1"/>
<sequence length="259" mass="30034">MQCFFYADNGIFLQCTRGAILMGTQQLSLPIAPLDVTLFSRIQNKHTRDLQSSVVTKVEKLESLPLRKEWMNDLAQAVAFLESLNLAHDFGCTEKSERILKLAWDHMEEYLTAMNRTKVEVEVPVSLVLEPNNSPWVFYTTSQTTVLRFMVIDVLPKILKEHGRKVVELLQNMEFPKLDGDPLIDEIISKCWHNNYTTIAELAAYTETLGRNNRRKTETEKTSPLQWRAVIGRIIRGLWKRFRSLWDFVLCRSSQTNLK</sequence>
<dbReference type="VEuPathDB" id="FungiDB:MGYG_05721"/>
<gene>
    <name evidence="1" type="ORF">MGYG_05721</name>
</gene>
<dbReference type="GeneID" id="10028413"/>
<dbReference type="OMA" id="KGIFLEY"/>
<proteinExistence type="predicted"/>
<dbReference type="RefSeq" id="XP_003173134.1">
    <property type="nucleotide sequence ID" value="XM_003173086.1"/>
</dbReference>
<keyword evidence="2" id="KW-1185">Reference proteome</keyword>
<dbReference type="Proteomes" id="UP000002669">
    <property type="component" value="Unassembled WGS sequence"/>
</dbReference>
<dbReference type="eggNOG" id="KOG0612">
    <property type="taxonomic scope" value="Eukaryota"/>
</dbReference>
<organism evidence="2">
    <name type="scientific">Arthroderma gypseum (strain ATCC MYA-4604 / CBS 118893)</name>
    <name type="common">Microsporum gypseum</name>
    <dbReference type="NCBI Taxonomy" id="535722"/>
    <lineage>
        <taxon>Eukaryota</taxon>
        <taxon>Fungi</taxon>
        <taxon>Dikarya</taxon>
        <taxon>Ascomycota</taxon>
        <taxon>Pezizomycotina</taxon>
        <taxon>Eurotiomycetes</taxon>
        <taxon>Eurotiomycetidae</taxon>
        <taxon>Onygenales</taxon>
        <taxon>Arthrodermataceae</taxon>
        <taxon>Nannizzia</taxon>
    </lineage>
</organism>
<protein>
    <submittedName>
        <fullName evidence="1">Uncharacterized protein</fullName>
    </submittedName>
</protein>
<name>E4UXI9_ARTGP</name>
<dbReference type="OrthoDB" id="4172350at2759"/>
<evidence type="ECO:0000313" key="1">
    <source>
        <dbReference type="EMBL" id="EFR02723.1"/>
    </source>
</evidence>
<dbReference type="InParanoid" id="E4UXI9"/>
<accession>E4UXI9</accession>
<reference evidence="2" key="1">
    <citation type="journal article" date="2012" name="MBio">
        <title>Comparative genome analysis of Trichophyton rubrum and related dermatophytes reveals candidate genes involved in infection.</title>
        <authorList>
            <person name="Martinez D.A."/>
            <person name="Oliver B.G."/>
            <person name="Graeser Y."/>
            <person name="Goldberg J.M."/>
            <person name="Li W."/>
            <person name="Martinez-Rossi N.M."/>
            <person name="Monod M."/>
            <person name="Shelest E."/>
            <person name="Barton R.C."/>
            <person name="Birch E."/>
            <person name="Brakhage A.A."/>
            <person name="Chen Z."/>
            <person name="Gurr S.J."/>
            <person name="Heiman D."/>
            <person name="Heitman J."/>
            <person name="Kosti I."/>
            <person name="Rossi A."/>
            <person name="Saif S."/>
            <person name="Samalova M."/>
            <person name="Saunders C.W."/>
            <person name="Shea T."/>
            <person name="Summerbell R.C."/>
            <person name="Xu J."/>
            <person name="Young S."/>
            <person name="Zeng Q."/>
            <person name="Birren B.W."/>
            <person name="Cuomo C.A."/>
            <person name="White T.C."/>
        </authorList>
    </citation>
    <scope>NUCLEOTIDE SEQUENCE [LARGE SCALE GENOMIC DNA]</scope>
    <source>
        <strain evidence="2">ATCC MYA-4604 / CBS 118893</strain>
    </source>
</reference>
<dbReference type="STRING" id="535722.E4UXI9"/>
<dbReference type="AlphaFoldDB" id="E4UXI9"/>
<dbReference type="EMBL" id="DS989825">
    <property type="protein sequence ID" value="EFR02723.1"/>
    <property type="molecule type" value="Genomic_DNA"/>
</dbReference>